<evidence type="ECO:0000313" key="3">
    <source>
        <dbReference type="Proteomes" id="UP000244069"/>
    </source>
</evidence>
<accession>A0A2T6AZD3</accession>
<keyword evidence="1" id="KW-0732">Signal</keyword>
<evidence type="ECO:0000256" key="1">
    <source>
        <dbReference type="SAM" id="SignalP"/>
    </source>
</evidence>
<dbReference type="EMBL" id="QBKN01000007">
    <property type="protein sequence ID" value="PTX49177.1"/>
    <property type="molecule type" value="Genomic_DNA"/>
</dbReference>
<dbReference type="OrthoDB" id="344729at2"/>
<dbReference type="RefSeq" id="WP_107975443.1">
    <property type="nucleotide sequence ID" value="NZ_BMEZ01000007.1"/>
</dbReference>
<dbReference type="AlphaFoldDB" id="A0A2T6AZD3"/>
<name>A0A2T6AZD3_9RHOB</name>
<evidence type="ECO:0008006" key="4">
    <source>
        <dbReference type="Google" id="ProtNLM"/>
    </source>
</evidence>
<evidence type="ECO:0000313" key="2">
    <source>
        <dbReference type="EMBL" id="PTX49177.1"/>
    </source>
</evidence>
<keyword evidence="3" id="KW-1185">Reference proteome</keyword>
<protein>
    <recommendedName>
        <fullName evidence="4">YHS domain-containing protein</fullName>
    </recommendedName>
</protein>
<dbReference type="NCBIfam" id="NF041384">
    <property type="entry name" value="YHS_seleno_dom"/>
    <property type="match status" value="1"/>
</dbReference>
<proteinExistence type="predicted"/>
<gene>
    <name evidence="2" type="ORF">C8N44_10717</name>
</gene>
<sequence length="152" mass="16397">MTAPTRRKLLLAGLAAPALLTSRPLLAAEPEIFTRRGAAIGGTDTVAYFAGDGPVPGQKAHKVEWRGAEWHFADPANAETFAADPTAHAPQFGGYCAYALSKGSLAPSVPEAWTLHRDQLFLNASLRARELWLEDMEANIAKAREYWPGILG</sequence>
<feature type="signal peptide" evidence="1">
    <location>
        <begin position="1"/>
        <end position="27"/>
    </location>
</feature>
<dbReference type="Proteomes" id="UP000244069">
    <property type="component" value="Unassembled WGS sequence"/>
</dbReference>
<reference evidence="2 3" key="1">
    <citation type="submission" date="2018-04" db="EMBL/GenBank/DDBJ databases">
        <title>Genomic Encyclopedia of Archaeal and Bacterial Type Strains, Phase II (KMG-II): from individual species to whole genera.</title>
        <authorList>
            <person name="Goeker M."/>
        </authorList>
    </citation>
    <scope>NUCLEOTIDE SEQUENCE [LARGE SCALE GENOMIC DNA]</scope>
    <source>
        <strain evidence="2 3">DSM 29329</strain>
    </source>
</reference>
<organism evidence="2 3">
    <name type="scientific">Allosediminivita pacifica</name>
    <dbReference type="NCBI Taxonomy" id="1267769"/>
    <lineage>
        <taxon>Bacteria</taxon>
        <taxon>Pseudomonadati</taxon>
        <taxon>Pseudomonadota</taxon>
        <taxon>Alphaproteobacteria</taxon>
        <taxon>Rhodobacterales</taxon>
        <taxon>Paracoccaceae</taxon>
        <taxon>Allosediminivita</taxon>
    </lineage>
</organism>
<comment type="caution">
    <text evidence="2">The sequence shown here is derived from an EMBL/GenBank/DDBJ whole genome shotgun (WGS) entry which is preliminary data.</text>
</comment>
<feature type="chain" id="PRO_5015506188" description="YHS domain-containing protein" evidence="1">
    <location>
        <begin position="28"/>
        <end position="152"/>
    </location>
</feature>